<dbReference type="SUPFAM" id="SSF56112">
    <property type="entry name" value="Protein kinase-like (PK-like)"/>
    <property type="match status" value="1"/>
</dbReference>
<dbReference type="Proteomes" id="UP001556367">
    <property type="component" value="Unassembled WGS sequence"/>
</dbReference>
<reference evidence="2" key="1">
    <citation type="submission" date="2024-06" db="EMBL/GenBank/DDBJ databases">
        <title>Multi-omics analyses provide insights into the biosynthesis of the anticancer antibiotic pleurotin in Hohenbuehelia grisea.</title>
        <authorList>
            <person name="Weaver J.A."/>
            <person name="Alberti F."/>
        </authorList>
    </citation>
    <scope>NUCLEOTIDE SEQUENCE [LARGE SCALE GENOMIC DNA]</scope>
    <source>
        <strain evidence="2">T-177</strain>
    </source>
</reference>
<accession>A0ABR3JX14</accession>
<dbReference type="Gene3D" id="1.10.510.10">
    <property type="entry name" value="Transferase(Phosphotransferase) domain 1"/>
    <property type="match status" value="1"/>
</dbReference>
<protein>
    <recommendedName>
        <fullName evidence="3">Protein kinase domain-containing protein</fullName>
    </recommendedName>
</protein>
<evidence type="ECO:0000313" key="1">
    <source>
        <dbReference type="EMBL" id="KAL0960402.1"/>
    </source>
</evidence>
<evidence type="ECO:0008006" key="3">
    <source>
        <dbReference type="Google" id="ProtNLM"/>
    </source>
</evidence>
<gene>
    <name evidence="1" type="ORF">HGRIS_005442</name>
</gene>
<proteinExistence type="predicted"/>
<sequence length="621" mass="68473">MEERCILINSSNGDPIGLTYFIDNGDATVDAFLNKITAHPRVGSRIVIPPPELYSLPPNKALEYAQARAVRSLRSLRLDWRPVFDDCEVWSEITRLSKIRENYEDADNLVYLIALCDVVEQSAVSSLHPIPEEVLDRRGRRNSITRSQPSVAASIRAKIRPPSTSANNACLMETEHPNNNEAVYDGRPSDLTGPSIAIYHPIFAEFQRLLGQTPAAGEIPIQALKAASTLISLSTGYYAKESDRQAAIAPAVISLLETVIFRETTLQYGSQSFKPDGHRTAKCGLFDSLEPGYQGMLELIAEVKNGIGQGDRDPIEQCGKSFLVVATSSELAKLRSISCMPTFLLGITGPYITVSGAIYIDGVVSERLTDMISLVPVLSSQAPIGHPSPHDKLVFQIAHLFSSLQQCLDQLACEYLSMSPREGPVDDRLLLPKPHFSSFSDGDTQYNLTYRHRLFESRSDRAVFSAEAKSALATKECIVKFTSRYFPKAHELAYKQGAAPELLYCQFVPSVGKFCVVTEYIDEPDGARLSADGIKKLEHAVKMLHGQSYVLGDLRDANILVDGDGHPYLIDFDWSGVEGSVFYPMDLNTQGINWAEGVHGGAKITRGHDEAMLKRFLDAQK</sequence>
<name>A0ABR3JX14_9AGAR</name>
<organism evidence="1 2">
    <name type="scientific">Hohenbuehelia grisea</name>
    <dbReference type="NCBI Taxonomy" id="104357"/>
    <lineage>
        <taxon>Eukaryota</taxon>
        <taxon>Fungi</taxon>
        <taxon>Dikarya</taxon>
        <taxon>Basidiomycota</taxon>
        <taxon>Agaricomycotina</taxon>
        <taxon>Agaricomycetes</taxon>
        <taxon>Agaricomycetidae</taxon>
        <taxon>Agaricales</taxon>
        <taxon>Pleurotineae</taxon>
        <taxon>Pleurotaceae</taxon>
        <taxon>Hohenbuehelia</taxon>
    </lineage>
</organism>
<dbReference type="InterPro" id="IPR011009">
    <property type="entry name" value="Kinase-like_dom_sf"/>
</dbReference>
<dbReference type="EMBL" id="JASNQZ010000001">
    <property type="protein sequence ID" value="KAL0960402.1"/>
    <property type="molecule type" value="Genomic_DNA"/>
</dbReference>
<comment type="caution">
    <text evidence="1">The sequence shown here is derived from an EMBL/GenBank/DDBJ whole genome shotgun (WGS) entry which is preliminary data.</text>
</comment>
<evidence type="ECO:0000313" key="2">
    <source>
        <dbReference type="Proteomes" id="UP001556367"/>
    </source>
</evidence>
<keyword evidence="2" id="KW-1185">Reference proteome</keyword>